<feature type="transmembrane region" description="Helical" evidence="2">
    <location>
        <begin position="135"/>
        <end position="154"/>
    </location>
</feature>
<evidence type="ECO:0000256" key="2">
    <source>
        <dbReference type="SAM" id="Phobius"/>
    </source>
</evidence>
<feature type="transmembrane region" description="Helical" evidence="2">
    <location>
        <begin position="206"/>
        <end position="222"/>
    </location>
</feature>
<dbReference type="OrthoDB" id="4966979at2"/>
<feature type="transmembrane region" description="Helical" evidence="2">
    <location>
        <begin position="355"/>
        <end position="375"/>
    </location>
</feature>
<feature type="transmembrane region" description="Helical" evidence="2">
    <location>
        <begin position="297"/>
        <end position="314"/>
    </location>
</feature>
<feature type="compositionally biased region" description="Low complexity" evidence="1">
    <location>
        <begin position="12"/>
        <end position="24"/>
    </location>
</feature>
<evidence type="ECO:0000313" key="6">
    <source>
        <dbReference type="Proteomes" id="UP000054404"/>
    </source>
</evidence>
<keyword evidence="2" id="KW-0812">Transmembrane</keyword>
<feature type="transmembrane region" description="Helical" evidence="2">
    <location>
        <begin position="161"/>
        <end position="186"/>
    </location>
</feature>
<dbReference type="InterPro" id="IPR007349">
    <property type="entry name" value="DUF418"/>
</dbReference>
<evidence type="ECO:0000259" key="3">
    <source>
        <dbReference type="Pfam" id="PF04235"/>
    </source>
</evidence>
<evidence type="ECO:0008006" key="7">
    <source>
        <dbReference type="Google" id="ProtNLM"/>
    </source>
</evidence>
<dbReference type="STRING" id="59561.AQZ59_00476"/>
<evidence type="ECO:0000313" key="5">
    <source>
        <dbReference type="EMBL" id="KTF04495.1"/>
    </source>
</evidence>
<gene>
    <name evidence="5" type="ORF">AQZ59_00476</name>
</gene>
<feature type="transmembrane region" description="Helical" evidence="2">
    <location>
        <begin position="321"/>
        <end position="343"/>
    </location>
</feature>
<feature type="transmembrane region" description="Helical" evidence="2">
    <location>
        <begin position="113"/>
        <end position="129"/>
    </location>
</feature>
<keyword evidence="2" id="KW-0472">Membrane</keyword>
<evidence type="ECO:0000256" key="1">
    <source>
        <dbReference type="SAM" id="MobiDB-lite"/>
    </source>
</evidence>
<proteinExistence type="predicted"/>
<feature type="transmembrane region" description="Helical" evidence="2">
    <location>
        <begin position="83"/>
        <end position="101"/>
    </location>
</feature>
<dbReference type="AlphaFoldDB" id="A0A0W1KLI7"/>
<dbReference type="InterPro" id="IPR052529">
    <property type="entry name" value="Bact_Transport_Assoc"/>
</dbReference>
<organism evidence="5 6">
    <name type="scientific">Trueperella bernardiae</name>
    <dbReference type="NCBI Taxonomy" id="59561"/>
    <lineage>
        <taxon>Bacteria</taxon>
        <taxon>Bacillati</taxon>
        <taxon>Actinomycetota</taxon>
        <taxon>Actinomycetes</taxon>
        <taxon>Actinomycetales</taxon>
        <taxon>Actinomycetaceae</taxon>
        <taxon>Trueperella</taxon>
    </lineage>
</organism>
<feature type="region of interest" description="Disordered" evidence="1">
    <location>
        <begin position="1"/>
        <end position="24"/>
    </location>
</feature>
<name>A0A0W1KLI7_9ACTO</name>
<protein>
    <recommendedName>
        <fullName evidence="7">Heparan-alpha-glucosaminide N-acetyltransferase catalytic domain-containing protein</fullName>
    </recommendedName>
</protein>
<dbReference type="PANTHER" id="PTHR30590:SF3">
    <property type="entry name" value="HYPOTHETICAL MEMBRANE SPANNING PROTEIN"/>
    <property type="match status" value="1"/>
</dbReference>
<dbReference type="Proteomes" id="UP000054404">
    <property type="component" value="Unassembled WGS sequence"/>
</dbReference>
<dbReference type="EMBL" id="LNIZ01000002">
    <property type="protein sequence ID" value="KTF04495.1"/>
    <property type="molecule type" value="Genomic_DNA"/>
</dbReference>
<sequence length="443" mass="47435">MSTFTTTPGPLAPESTPSTTTPAAPDVIVEPALQRYRGRIRGIDLARGLAILGMIWAHVRPGIDVTATFTNFLGNIPAGRSSALFALLAGISLAILSGRNVPYTDLQLRHAQLRIAGRAVALLAFAAFLSLFPTIIAVILGYYAAWFLLALPLLSWSSKKLAIAAGVVALVGPQVMHLANLISYTFDVYPASGPNSYLYDVLVTGHYPGLAYMAYVIAGIAIGRTDLSESSARIRLLGGGLMLAVLGYGTAYLATHTFATETGFESGSSMEFVPSFMPFTLWDVFTAEPHMNTTTEVIGNLGFGLIVLAVCLWLSPLAKHLLFPIAAVGSMSLTAYVGHAFGLHFNEELFFSSTATPFLLVAGIAVLFCTVWALLPFRRGPLEWMTYWFSQWFAHPALPRPAVQPVTSQAGTLPPTPQSPATSKPEAQPELEAPAVPEPNEQP</sequence>
<accession>A0A0W1KLI7</accession>
<feature type="domain" description="DUF418" evidence="3">
    <location>
        <begin position="280"/>
        <end position="388"/>
    </location>
</feature>
<feature type="domain" description="Heparan-alpha-glucosaminide N-acetyltransferase catalytic" evidence="4">
    <location>
        <begin position="39"/>
        <end position="235"/>
    </location>
</feature>
<evidence type="ECO:0000259" key="4">
    <source>
        <dbReference type="Pfam" id="PF07786"/>
    </source>
</evidence>
<dbReference type="RefSeq" id="WP_062612806.1">
    <property type="nucleotide sequence ID" value="NZ_LNIZ01000002.1"/>
</dbReference>
<feature type="transmembrane region" description="Helical" evidence="2">
    <location>
        <begin position="234"/>
        <end position="254"/>
    </location>
</feature>
<dbReference type="PATRIC" id="fig|59561.3.peg.469"/>
<comment type="caution">
    <text evidence="5">The sequence shown here is derived from an EMBL/GenBank/DDBJ whole genome shotgun (WGS) entry which is preliminary data.</text>
</comment>
<dbReference type="Pfam" id="PF04235">
    <property type="entry name" value="DUF418"/>
    <property type="match status" value="1"/>
</dbReference>
<dbReference type="InterPro" id="IPR012429">
    <property type="entry name" value="HGSNAT_cat"/>
</dbReference>
<keyword evidence="2" id="KW-1133">Transmembrane helix</keyword>
<dbReference type="PANTHER" id="PTHR30590">
    <property type="entry name" value="INNER MEMBRANE PROTEIN"/>
    <property type="match status" value="1"/>
</dbReference>
<keyword evidence="6" id="KW-1185">Reference proteome</keyword>
<feature type="transmembrane region" description="Helical" evidence="2">
    <location>
        <begin position="45"/>
        <end position="63"/>
    </location>
</feature>
<feature type="region of interest" description="Disordered" evidence="1">
    <location>
        <begin position="404"/>
        <end position="443"/>
    </location>
</feature>
<dbReference type="Pfam" id="PF07786">
    <property type="entry name" value="HGSNAT_cat"/>
    <property type="match status" value="1"/>
</dbReference>
<reference evidence="5 6" key="1">
    <citation type="submission" date="2015-11" db="EMBL/GenBank/DDBJ databases">
        <title>Draft Genome Sequence of the Type Strain Trueperella bernardiae LCDC 89-0504T, Isolated from Blood Culture.</title>
        <authorList>
            <person name="Bernier A.-M."/>
            <person name="Bernard K."/>
        </authorList>
    </citation>
    <scope>NUCLEOTIDE SEQUENCE [LARGE SCALE GENOMIC DNA]</scope>
    <source>
        <strain evidence="5 6">LCDC 89-0504</strain>
    </source>
</reference>